<dbReference type="GO" id="GO:0035859">
    <property type="term" value="C:Seh1-associated complex"/>
    <property type="evidence" value="ECO:0007669"/>
    <property type="project" value="TreeGrafter"/>
</dbReference>
<dbReference type="InterPro" id="IPR036322">
    <property type="entry name" value="WD40_repeat_dom_sf"/>
</dbReference>
<dbReference type="EMBL" id="LXPE01000060">
    <property type="protein sequence ID" value="OBA25632.1"/>
    <property type="molecule type" value="Genomic_DNA"/>
</dbReference>
<evidence type="ECO:0000313" key="9">
    <source>
        <dbReference type="Proteomes" id="UP000092321"/>
    </source>
</evidence>
<dbReference type="GO" id="GO:0034198">
    <property type="term" value="P:cellular response to amino acid starvation"/>
    <property type="evidence" value="ECO:0007669"/>
    <property type="project" value="TreeGrafter"/>
</dbReference>
<dbReference type="GO" id="GO:0005774">
    <property type="term" value="C:vacuolar membrane"/>
    <property type="evidence" value="ECO:0007669"/>
    <property type="project" value="TreeGrafter"/>
</dbReference>
<reference evidence="9" key="1">
    <citation type="journal article" date="2016" name="Proc. Natl. Acad. Sci. U.S.A.">
        <title>Comparative genomics of biotechnologically important yeasts.</title>
        <authorList>
            <person name="Riley R."/>
            <person name="Haridas S."/>
            <person name="Wolfe K.H."/>
            <person name="Lopes M.R."/>
            <person name="Hittinger C.T."/>
            <person name="Goeker M."/>
            <person name="Salamov A.A."/>
            <person name="Wisecaver J.H."/>
            <person name="Long T.M."/>
            <person name="Calvey C.H."/>
            <person name="Aerts A.L."/>
            <person name="Barry K.W."/>
            <person name="Choi C."/>
            <person name="Clum A."/>
            <person name="Coughlan A.Y."/>
            <person name="Deshpande S."/>
            <person name="Douglass A.P."/>
            <person name="Hanson S.J."/>
            <person name="Klenk H.-P."/>
            <person name="LaButti K.M."/>
            <person name="Lapidus A."/>
            <person name="Lindquist E.A."/>
            <person name="Lipzen A.M."/>
            <person name="Meier-Kolthoff J.P."/>
            <person name="Ohm R.A."/>
            <person name="Otillar R.P."/>
            <person name="Pangilinan J.L."/>
            <person name="Peng Y."/>
            <person name="Rokas A."/>
            <person name="Rosa C.A."/>
            <person name="Scheuner C."/>
            <person name="Sibirny A.A."/>
            <person name="Slot J.C."/>
            <person name="Stielow J.B."/>
            <person name="Sun H."/>
            <person name="Kurtzman C.P."/>
            <person name="Blackwell M."/>
            <person name="Grigoriev I.V."/>
            <person name="Jeffries T.W."/>
        </authorList>
    </citation>
    <scope>NUCLEOTIDE SEQUENCE [LARGE SCALE GENOMIC DNA]</scope>
    <source>
        <strain evidence="9">NRRL Y-1626</strain>
    </source>
</reference>
<feature type="region of interest" description="Disordered" evidence="6">
    <location>
        <begin position="613"/>
        <end position="647"/>
    </location>
</feature>
<name>A0A1B7TA75_9ASCO</name>
<keyword evidence="4" id="KW-0677">Repeat</keyword>
<dbReference type="AlphaFoldDB" id="A0A1B7TA75"/>
<dbReference type="PROSITE" id="PS50082">
    <property type="entry name" value="WD_REPEATS_2"/>
    <property type="match status" value="2"/>
</dbReference>
<evidence type="ECO:0000259" key="7">
    <source>
        <dbReference type="Pfam" id="PF17120"/>
    </source>
</evidence>
<evidence type="ECO:0000256" key="6">
    <source>
        <dbReference type="SAM" id="MobiDB-lite"/>
    </source>
</evidence>
<feature type="compositionally biased region" description="Polar residues" evidence="6">
    <location>
        <begin position="720"/>
        <end position="729"/>
    </location>
</feature>
<keyword evidence="2" id="KW-0926">Vacuole</keyword>
<dbReference type="OrthoDB" id="311712at2759"/>
<dbReference type="Pfam" id="PF17120">
    <property type="entry name" value="zf-RING_16"/>
    <property type="match status" value="1"/>
</dbReference>
<proteinExistence type="predicted"/>
<dbReference type="InterPro" id="IPR019775">
    <property type="entry name" value="WD40_repeat_CS"/>
</dbReference>
<dbReference type="PROSITE" id="PS00678">
    <property type="entry name" value="WD_REPEATS_1"/>
    <property type="match status" value="1"/>
</dbReference>
<dbReference type="InterPro" id="IPR049567">
    <property type="entry name" value="WDR59-like"/>
</dbReference>
<feature type="compositionally biased region" description="Acidic residues" evidence="6">
    <location>
        <begin position="632"/>
        <end position="642"/>
    </location>
</feature>
<evidence type="ECO:0000313" key="8">
    <source>
        <dbReference type="EMBL" id="OBA25632.1"/>
    </source>
</evidence>
<dbReference type="GO" id="GO:0035591">
    <property type="term" value="F:signaling adaptor activity"/>
    <property type="evidence" value="ECO:0007669"/>
    <property type="project" value="TreeGrafter"/>
</dbReference>
<feature type="region of interest" description="Disordered" evidence="6">
    <location>
        <begin position="709"/>
        <end position="729"/>
    </location>
</feature>
<dbReference type="PANTHER" id="PTHR46170:SF1">
    <property type="entry name" value="GATOR COMPLEX PROTEIN WDR59"/>
    <property type="match status" value="1"/>
</dbReference>
<keyword evidence="9" id="KW-1185">Reference proteome</keyword>
<dbReference type="InterPro" id="IPR015943">
    <property type="entry name" value="WD40/YVTN_repeat-like_dom_sf"/>
</dbReference>
<dbReference type="PANTHER" id="PTHR46170">
    <property type="entry name" value="GATOR COMPLEX PROTEIN WDR59"/>
    <property type="match status" value="1"/>
</dbReference>
<dbReference type="Proteomes" id="UP000092321">
    <property type="component" value="Unassembled WGS sequence"/>
</dbReference>
<feature type="domain" description="WDR59/RTC1-like RING zinc finger" evidence="7">
    <location>
        <begin position="1101"/>
        <end position="1156"/>
    </location>
</feature>
<feature type="repeat" description="WD" evidence="5">
    <location>
        <begin position="118"/>
        <end position="160"/>
    </location>
</feature>
<comment type="subcellular location">
    <subcellularLocation>
        <location evidence="1">Vacuole</location>
    </subcellularLocation>
</comment>
<dbReference type="PROSITE" id="PS50294">
    <property type="entry name" value="WD_REPEATS_REGION"/>
    <property type="match status" value="2"/>
</dbReference>
<comment type="caution">
    <text evidence="8">The sequence shown here is derived from an EMBL/GenBank/DDBJ whole genome shotgun (WGS) entry which is preliminary data.</text>
</comment>
<dbReference type="InterPro" id="IPR049566">
    <property type="entry name" value="WDR59_RTC1-like_RING_Znf"/>
</dbReference>
<dbReference type="InterPro" id="IPR001680">
    <property type="entry name" value="WD40_rpt"/>
</dbReference>
<protein>
    <recommendedName>
        <fullName evidence="7">WDR59/RTC1-like RING zinc finger domain-containing protein</fullName>
    </recommendedName>
</protein>
<sequence length="1162" mass="132908">MTNNESNNKGFVGTGPYSPTTTFDKSLALRIDGGINAVSIAPSGRDVVLASKHGIYIVDLDDPYELPRFLEHQTPWQVADVQYSPHLETASWVISTSNQKALIWNLMRSAGNAIEHTLHGHYRAITDINWHPQNYNLLSTASVDTTVLAWDLRNSKKPIYKTADWRASASQVKWNLKNGNVLASSHDNYISLWDIRKGTKPFIQLKGHTSSVNNISFNPKNEFELMSSSNDGTIKIWNYKDDTYENYQKQNVATDFPVWRGRYLPFGDGFCAIPIVGGNNSVYLANNNGEENSKISPVYVFKGHNDRITDFLWRSRHQEQNIDDREFQLVTWSNDSDLRLWPIPETVYEKVNFSRKEPLDTPLIDYPYKTFSKDVKFNNKNLNVQDNIYKFPKEKFTTKSGRFVKEDIDHLSWLSGVRVDEDNIDNNNNNNNNNNTLYDYFDDEDDYYMDGEGDESLYGNLGEEVAKVGSKFHMVSFEKISVSTGDIVVTLNGPWNSLSKDQLAFIRAIIHFDSKYPKGGPPKVRIEESREITNEQRLKMEQELSNIGKIYTDSKQNCLEQLFKFLLGEKVDMNPENTKKIRANVAEYDIMKNLGLDEEDIWNLEDIKNEKQSNVTGSEYTHEDGEERDYGNDDDDDDDDIAIDNPTNIAKKKKFDSTPVPKGCGAVFSPNGQLVYFFTSTNSDKQKKIEDQIFNVSAGGIRGFGKINKQESEKSDRDTISTTGINNSSIEKKPKTYFESLELKNKKKEEYNKNNGKKNLGMGMSNFADEDEWDTILKSDLTFRTKISVAPDRAKERINMDAEYEKPNSSHSSVTIKDYSHLIPDKKELALRYKTHGESLPLVCSHNAAVARQFNLHDIGTCWEMIGAMLKSKSKDLLKHEDWSYDIDGGKQFLNDVFQFFEKSHNVQMLALLSCILVASGRPEDIDNKDEENDIMYINGDVSFESNTYYNNSGKKIAHSRDSLLMRQNSIFSHSIHSNMNMSMHSNSHSSIHNGNIPNPIPGLKIDVLKSELLNNGNVYYPKTQKFIYNKLELLDKKREARCITYRDQYAELLYCWGFQAERSNILRFNINENSNEEYLRKIDEKDLFKGLEIVPTKPLMDKNCKVCDEPVVKRSFVCNKCGCLTHAECAKMWWDNKTGSSDNPCPSGCGCECLALYQKKI</sequence>
<dbReference type="SUPFAM" id="SSF50978">
    <property type="entry name" value="WD40 repeat-like"/>
    <property type="match status" value="1"/>
</dbReference>
<evidence type="ECO:0000256" key="3">
    <source>
        <dbReference type="ARBA" id="ARBA00022574"/>
    </source>
</evidence>
<dbReference type="Gene3D" id="2.130.10.10">
    <property type="entry name" value="YVTN repeat-like/Quinoprotein amine dehydrogenase"/>
    <property type="match status" value="1"/>
</dbReference>
<feature type="repeat" description="WD" evidence="5">
    <location>
        <begin position="205"/>
        <end position="247"/>
    </location>
</feature>
<accession>A0A1B7TA75</accession>
<feature type="compositionally biased region" description="Basic and acidic residues" evidence="6">
    <location>
        <begin position="709"/>
        <end position="719"/>
    </location>
</feature>
<evidence type="ECO:0000256" key="5">
    <source>
        <dbReference type="PROSITE-ProRule" id="PRU00221"/>
    </source>
</evidence>
<dbReference type="GO" id="GO:1904263">
    <property type="term" value="P:positive regulation of TORC1 signaling"/>
    <property type="evidence" value="ECO:0007669"/>
    <property type="project" value="TreeGrafter"/>
</dbReference>
<evidence type="ECO:0000256" key="4">
    <source>
        <dbReference type="ARBA" id="ARBA00022737"/>
    </source>
</evidence>
<dbReference type="Pfam" id="PF00400">
    <property type="entry name" value="WD40"/>
    <property type="match status" value="2"/>
</dbReference>
<evidence type="ECO:0000256" key="1">
    <source>
        <dbReference type="ARBA" id="ARBA00004116"/>
    </source>
</evidence>
<keyword evidence="3 5" id="KW-0853">WD repeat</keyword>
<organism evidence="8 9">
    <name type="scientific">Hanseniaspora valbyensis NRRL Y-1626</name>
    <dbReference type="NCBI Taxonomy" id="766949"/>
    <lineage>
        <taxon>Eukaryota</taxon>
        <taxon>Fungi</taxon>
        <taxon>Dikarya</taxon>
        <taxon>Ascomycota</taxon>
        <taxon>Saccharomycotina</taxon>
        <taxon>Saccharomycetes</taxon>
        <taxon>Saccharomycodales</taxon>
        <taxon>Saccharomycodaceae</taxon>
        <taxon>Hanseniaspora</taxon>
    </lineage>
</organism>
<evidence type="ECO:0000256" key="2">
    <source>
        <dbReference type="ARBA" id="ARBA00022554"/>
    </source>
</evidence>
<dbReference type="SMART" id="SM00320">
    <property type="entry name" value="WD40"/>
    <property type="match status" value="6"/>
</dbReference>
<gene>
    <name evidence="8" type="ORF">HANVADRAFT_53783</name>
</gene>
<feature type="compositionally biased region" description="Basic and acidic residues" evidence="6">
    <location>
        <begin position="620"/>
        <end position="631"/>
    </location>
</feature>